<proteinExistence type="predicted"/>
<dbReference type="EMBL" id="LT670844">
    <property type="protein sequence ID" value="SHL48866.1"/>
    <property type="molecule type" value="Genomic_DNA"/>
</dbReference>
<feature type="compositionally biased region" description="Low complexity" evidence="1">
    <location>
        <begin position="71"/>
        <end position="90"/>
    </location>
</feature>
<feature type="region of interest" description="Disordered" evidence="1">
    <location>
        <begin position="66"/>
        <end position="91"/>
    </location>
</feature>
<evidence type="ECO:0000313" key="3">
    <source>
        <dbReference type="Proteomes" id="UP000189935"/>
    </source>
</evidence>
<gene>
    <name evidence="2" type="ORF">SAMN05444159_6021</name>
</gene>
<accession>A0A1M7B1U5</accession>
<name>A0A1M7B1U5_9BRAD</name>
<evidence type="ECO:0000256" key="1">
    <source>
        <dbReference type="SAM" id="MobiDB-lite"/>
    </source>
</evidence>
<protein>
    <submittedName>
        <fullName evidence="2">Uncharacterized protein</fullName>
    </submittedName>
</protein>
<dbReference type="Proteomes" id="UP000189935">
    <property type="component" value="Chromosome I"/>
</dbReference>
<organism evidence="2 3">
    <name type="scientific">Bradyrhizobium lablabi</name>
    <dbReference type="NCBI Taxonomy" id="722472"/>
    <lineage>
        <taxon>Bacteria</taxon>
        <taxon>Pseudomonadati</taxon>
        <taxon>Pseudomonadota</taxon>
        <taxon>Alphaproteobacteria</taxon>
        <taxon>Hyphomicrobiales</taxon>
        <taxon>Nitrobacteraceae</taxon>
        <taxon>Bradyrhizobium</taxon>
    </lineage>
</organism>
<reference evidence="2 3" key="1">
    <citation type="submission" date="2016-11" db="EMBL/GenBank/DDBJ databases">
        <authorList>
            <person name="Jaros S."/>
            <person name="Januszkiewicz K."/>
            <person name="Wedrychowicz H."/>
        </authorList>
    </citation>
    <scope>NUCLEOTIDE SEQUENCE [LARGE SCALE GENOMIC DNA]</scope>
    <source>
        <strain evidence="2 3">GAS499</strain>
    </source>
</reference>
<dbReference type="AlphaFoldDB" id="A0A1M7B1U5"/>
<evidence type="ECO:0000313" key="2">
    <source>
        <dbReference type="EMBL" id="SHL48866.1"/>
    </source>
</evidence>
<sequence length="173" mass="18140">MACPSQFWEDIGVRFSSLFVASPAVAVLSIELLCGLSGTAMSQTATGSATSLPSIMVEAPKQVTRPKHSAVARSTVSRRTSQTTQTPSAPESVSAKLAKLANATGSCVGGCVTSFRYGDAPWHGCSGSGWPALSPTCRNVGNYKTYAECTEAGLITGWRPNEIPWYCSSLALK</sequence>